<accession>A0A251XSG6</accession>
<gene>
    <name evidence="2" type="ORF">CMsap09_03985</name>
</gene>
<name>A0A251XSG6_9MICO</name>
<dbReference type="Proteomes" id="UP000195106">
    <property type="component" value="Unassembled WGS sequence"/>
</dbReference>
<organism evidence="2 3">
    <name type="scientific">Clavibacter michiganensis</name>
    <dbReference type="NCBI Taxonomy" id="28447"/>
    <lineage>
        <taxon>Bacteria</taxon>
        <taxon>Bacillati</taxon>
        <taxon>Actinomycetota</taxon>
        <taxon>Actinomycetes</taxon>
        <taxon>Micrococcales</taxon>
        <taxon>Microbacteriaceae</taxon>
        <taxon>Clavibacter</taxon>
    </lineage>
</organism>
<evidence type="ECO:0000256" key="1">
    <source>
        <dbReference type="SAM" id="MobiDB-lite"/>
    </source>
</evidence>
<feature type="region of interest" description="Disordered" evidence="1">
    <location>
        <begin position="73"/>
        <end position="98"/>
    </location>
</feature>
<feature type="compositionally biased region" description="Basic and acidic residues" evidence="1">
    <location>
        <begin position="73"/>
        <end position="82"/>
    </location>
</feature>
<sequence length="98" mass="10457">MAISNIPYDDERIVAALDAGAGVRSETRDVRVDFTGTGITEDDVATVTATLTWTVPAPVAVRILDEARVLAEDVRREPEPTDPHASLAAFDDGTHDPA</sequence>
<proteinExistence type="predicted"/>
<evidence type="ECO:0000313" key="3">
    <source>
        <dbReference type="Proteomes" id="UP000195106"/>
    </source>
</evidence>
<dbReference type="EMBL" id="MDHJ01000001">
    <property type="protein sequence ID" value="OUE08088.1"/>
    <property type="molecule type" value="Genomic_DNA"/>
</dbReference>
<comment type="caution">
    <text evidence="2">The sequence shown here is derived from an EMBL/GenBank/DDBJ whole genome shotgun (WGS) entry which is preliminary data.</text>
</comment>
<reference evidence="2 3" key="1">
    <citation type="submission" date="2016-08" db="EMBL/GenBank/DDBJ databases">
        <title>Genome sequence of Clavibacter michiganensis spp. strain CASJ009.</title>
        <authorList>
            <person name="Thapa S.P."/>
            <person name="Coaker G."/>
        </authorList>
    </citation>
    <scope>NUCLEOTIDE SEQUENCE [LARGE SCALE GENOMIC DNA]</scope>
    <source>
        <strain evidence="2">CASJ009</strain>
    </source>
</reference>
<dbReference type="AlphaFoldDB" id="A0A251XSG6"/>
<evidence type="ECO:0000313" key="2">
    <source>
        <dbReference type="EMBL" id="OUE08088.1"/>
    </source>
</evidence>
<protein>
    <submittedName>
        <fullName evidence="2">Uncharacterized protein</fullName>
    </submittedName>
</protein>